<dbReference type="RefSeq" id="WP_122899198.1">
    <property type="nucleotide sequence ID" value="NZ_RHIB01000002.1"/>
</dbReference>
<reference evidence="8 9" key="1">
    <citation type="submission" date="2018-10" db="EMBL/GenBank/DDBJ databases">
        <title>Bacillus Keqinensis sp. nov., a moderately halophilic bacterium isolated from a saline-alkaline lake.</title>
        <authorList>
            <person name="Wang H."/>
        </authorList>
    </citation>
    <scope>NUCLEOTIDE SEQUENCE [LARGE SCALE GENOMIC DNA]</scope>
    <source>
        <strain evidence="8 9">KQ-3</strain>
    </source>
</reference>
<evidence type="ECO:0000256" key="2">
    <source>
        <dbReference type="ARBA" id="ARBA00022729"/>
    </source>
</evidence>
<keyword evidence="5" id="KW-0449">Lipoprotein</keyword>
<sequence length="438" mass="48971">MKKMRTYLTVLTMSAFVLAACGGTDDTNDGGDDQQGSDEAGETEGGDDDILSEEEVTEPSEDGVLHVSFGLGESEWAVFRTEILPAFEEMTGIEVRAVQVESGDLVNKLTAEIDADNVTIDMFAQDVNHLTGLVSRDLVEDLSDYRDVVPDSVIDGMMEVSEFEDELLFLPYRPNVEITFFNEEKFDEYGIDLPRNWDDLLETAQALEEETGQGRVAIKGILEDDTVLHMFDFIRSAGGDPHQFNDEGSIEAMTFLQELWPHLSEQSTTANWDTMNQYLENDSIYLGKNWPFYIGEFHANGKDEIQAYAGWEGPEGMSHALGGEVIGIPRGSENVDEAIQFAEFLMSQEVQELLVSELAWPAVRSDAYGLVQGYQEPYFEAIRDALEHAEPRGNVPYWENAEQIYIDAFQQIVVNGEDVESTLNNAAAEIEELREDAE</sequence>
<keyword evidence="9" id="KW-1185">Reference proteome</keyword>
<evidence type="ECO:0000313" key="9">
    <source>
        <dbReference type="Proteomes" id="UP000278746"/>
    </source>
</evidence>
<evidence type="ECO:0000256" key="3">
    <source>
        <dbReference type="ARBA" id="ARBA00023136"/>
    </source>
</evidence>
<feature type="chain" id="PRO_5018020258" evidence="7">
    <location>
        <begin position="20"/>
        <end position="438"/>
    </location>
</feature>
<keyword evidence="2 7" id="KW-0732">Signal</keyword>
<dbReference type="OrthoDB" id="9798191at2"/>
<keyword evidence="3" id="KW-0472">Membrane</keyword>
<comment type="caution">
    <text evidence="8">The sequence shown here is derived from an EMBL/GenBank/DDBJ whole genome shotgun (WGS) entry which is preliminary data.</text>
</comment>
<dbReference type="PANTHER" id="PTHR43649">
    <property type="entry name" value="ARABINOSE-BINDING PROTEIN-RELATED"/>
    <property type="match status" value="1"/>
</dbReference>
<evidence type="ECO:0000256" key="7">
    <source>
        <dbReference type="SAM" id="SignalP"/>
    </source>
</evidence>
<evidence type="ECO:0000256" key="1">
    <source>
        <dbReference type="ARBA" id="ARBA00022475"/>
    </source>
</evidence>
<dbReference type="Pfam" id="PF13416">
    <property type="entry name" value="SBP_bac_8"/>
    <property type="match status" value="1"/>
</dbReference>
<dbReference type="SUPFAM" id="SSF53850">
    <property type="entry name" value="Periplasmic binding protein-like II"/>
    <property type="match status" value="1"/>
</dbReference>
<feature type="region of interest" description="Disordered" evidence="6">
    <location>
        <begin position="26"/>
        <end position="48"/>
    </location>
</feature>
<accession>A0A3M7TPY9</accession>
<evidence type="ECO:0000313" key="8">
    <source>
        <dbReference type="EMBL" id="RNA67618.1"/>
    </source>
</evidence>
<keyword evidence="1" id="KW-1003">Cell membrane</keyword>
<dbReference type="InterPro" id="IPR006059">
    <property type="entry name" value="SBP"/>
</dbReference>
<evidence type="ECO:0000256" key="6">
    <source>
        <dbReference type="SAM" id="MobiDB-lite"/>
    </source>
</evidence>
<dbReference type="PANTHER" id="PTHR43649:SF33">
    <property type="entry name" value="POLYGALACTURONAN_RHAMNOGALACTURONAN-BINDING PROTEIN YTCQ"/>
    <property type="match status" value="1"/>
</dbReference>
<evidence type="ECO:0000256" key="4">
    <source>
        <dbReference type="ARBA" id="ARBA00023139"/>
    </source>
</evidence>
<keyword evidence="4" id="KW-0564">Palmitate</keyword>
<dbReference type="PROSITE" id="PS51257">
    <property type="entry name" value="PROKAR_LIPOPROTEIN"/>
    <property type="match status" value="1"/>
</dbReference>
<protein>
    <submittedName>
        <fullName evidence="8">Extracellular solute-binding protein</fullName>
    </submittedName>
</protein>
<dbReference type="InterPro" id="IPR050490">
    <property type="entry name" value="Bact_solute-bd_prot1"/>
</dbReference>
<dbReference type="Gene3D" id="3.40.190.10">
    <property type="entry name" value="Periplasmic binding protein-like II"/>
    <property type="match status" value="1"/>
</dbReference>
<dbReference type="AlphaFoldDB" id="A0A3M7TPY9"/>
<gene>
    <name evidence="8" type="ORF">EBO34_12910</name>
</gene>
<dbReference type="EMBL" id="RHIB01000002">
    <property type="protein sequence ID" value="RNA67618.1"/>
    <property type="molecule type" value="Genomic_DNA"/>
</dbReference>
<dbReference type="Proteomes" id="UP000278746">
    <property type="component" value="Unassembled WGS sequence"/>
</dbReference>
<proteinExistence type="predicted"/>
<evidence type="ECO:0000256" key="5">
    <source>
        <dbReference type="ARBA" id="ARBA00023288"/>
    </source>
</evidence>
<name>A0A3M7TPY9_9BACI</name>
<feature type="signal peptide" evidence="7">
    <location>
        <begin position="1"/>
        <end position="19"/>
    </location>
</feature>
<organism evidence="8 9">
    <name type="scientific">Alteribacter keqinensis</name>
    <dbReference type="NCBI Taxonomy" id="2483800"/>
    <lineage>
        <taxon>Bacteria</taxon>
        <taxon>Bacillati</taxon>
        <taxon>Bacillota</taxon>
        <taxon>Bacilli</taxon>
        <taxon>Bacillales</taxon>
        <taxon>Bacillaceae</taxon>
        <taxon>Alteribacter</taxon>
    </lineage>
</organism>